<feature type="compositionally biased region" description="Low complexity" evidence="1">
    <location>
        <begin position="49"/>
        <end position="65"/>
    </location>
</feature>
<dbReference type="AlphaFoldDB" id="A0A518HEZ1"/>
<gene>
    <name evidence="2" type="ORF">ElP_73860</name>
</gene>
<organism evidence="2 3">
    <name type="scientific">Tautonia plasticadhaerens</name>
    <dbReference type="NCBI Taxonomy" id="2527974"/>
    <lineage>
        <taxon>Bacteria</taxon>
        <taxon>Pseudomonadati</taxon>
        <taxon>Planctomycetota</taxon>
        <taxon>Planctomycetia</taxon>
        <taxon>Isosphaerales</taxon>
        <taxon>Isosphaeraceae</taxon>
        <taxon>Tautonia</taxon>
    </lineage>
</organism>
<dbReference type="EMBL" id="CP036428">
    <property type="protein sequence ID" value="QDV39419.1"/>
    <property type="molecule type" value="Genomic_DNA"/>
</dbReference>
<proteinExistence type="predicted"/>
<dbReference type="RefSeq" id="WP_197447193.1">
    <property type="nucleotide sequence ID" value="NZ_CP036428.1"/>
</dbReference>
<dbReference type="KEGG" id="tpla:ElP_73860"/>
<evidence type="ECO:0000313" key="3">
    <source>
        <dbReference type="Proteomes" id="UP000317835"/>
    </source>
</evidence>
<keyword evidence="3" id="KW-1185">Reference proteome</keyword>
<feature type="region of interest" description="Disordered" evidence="1">
    <location>
        <begin position="40"/>
        <end position="65"/>
    </location>
</feature>
<accession>A0A518HEZ1</accession>
<evidence type="ECO:0000256" key="1">
    <source>
        <dbReference type="SAM" id="MobiDB-lite"/>
    </source>
</evidence>
<protein>
    <submittedName>
        <fullName evidence="2">Uncharacterized protein</fullName>
    </submittedName>
</protein>
<evidence type="ECO:0000313" key="2">
    <source>
        <dbReference type="EMBL" id="QDV39419.1"/>
    </source>
</evidence>
<geneLocation type="plasmid" evidence="3">
    <name>pelp_2</name>
</geneLocation>
<keyword evidence="2" id="KW-0614">Plasmid</keyword>
<reference evidence="2 3" key="1">
    <citation type="submission" date="2019-02" db="EMBL/GenBank/DDBJ databases">
        <title>Deep-cultivation of Planctomycetes and their phenomic and genomic characterization uncovers novel biology.</title>
        <authorList>
            <person name="Wiegand S."/>
            <person name="Jogler M."/>
            <person name="Boedeker C."/>
            <person name="Pinto D."/>
            <person name="Vollmers J."/>
            <person name="Rivas-Marin E."/>
            <person name="Kohn T."/>
            <person name="Peeters S.H."/>
            <person name="Heuer A."/>
            <person name="Rast P."/>
            <person name="Oberbeckmann S."/>
            <person name="Bunk B."/>
            <person name="Jeske O."/>
            <person name="Meyerdierks A."/>
            <person name="Storesund J.E."/>
            <person name="Kallscheuer N."/>
            <person name="Luecker S."/>
            <person name="Lage O.M."/>
            <person name="Pohl T."/>
            <person name="Merkel B.J."/>
            <person name="Hornburger P."/>
            <person name="Mueller R.-W."/>
            <person name="Bruemmer F."/>
            <person name="Labrenz M."/>
            <person name="Spormann A.M."/>
            <person name="Op den Camp H."/>
            <person name="Overmann J."/>
            <person name="Amann R."/>
            <person name="Jetten M.S.M."/>
            <person name="Mascher T."/>
            <person name="Medema M.H."/>
            <person name="Devos D.P."/>
            <person name="Kaster A.-K."/>
            <person name="Ovreas L."/>
            <person name="Rohde M."/>
            <person name="Galperin M.Y."/>
            <person name="Jogler C."/>
        </authorList>
    </citation>
    <scope>NUCLEOTIDE SEQUENCE [LARGE SCALE GENOMIC DNA]</scope>
    <source>
        <strain evidence="2 3">ElP</strain>
        <plasmid evidence="3">pelp_2</plasmid>
    </source>
</reference>
<name>A0A518HEZ1_9BACT</name>
<sequence length="65" mass="6677">MSATLIPGLLAVLDRLAGGVHAGFRPAHARGTMYAGTFSPAPGVADLTGRPMRSGRPSRSPSGFR</sequence>
<dbReference type="Proteomes" id="UP000317835">
    <property type="component" value="Plasmid pElP_2"/>
</dbReference>